<evidence type="ECO:0000313" key="1">
    <source>
        <dbReference type="EMBL" id="SBP23105.1"/>
    </source>
</evidence>
<feature type="non-terminal residue" evidence="1">
    <location>
        <position position="1"/>
    </location>
</feature>
<reference evidence="1" key="1">
    <citation type="submission" date="2016-05" db="EMBL/GenBank/DDBJ databases">
        <authorList>
            <person name="Lavstsen T."/>
            <person name="Jespersen J.S."/>
        </authorList>
    </citation>
    <scope>NUCLEOTIDE SEQUENCE</scope>
    <source>
        <tissue evidence="1">Brain</tissue>
    </source>
</reference>
<gene>
    <name evidence="1" type="primary">LRRC56</name>
</gene>
<reference evidence="1" key="2">
    <citation type="submission" date="2016-06" db="EMBL/GenBank/DDBJ databases">
        <title>The genome of a short-lived fish provides insights into sex chromosome evolution and the genetic control of aging.</title>
        <authorList>
            <person name="Reichwald K."/>
            <person name="Felder M."/>
            <person name="Petzold A."/>
            <person name="Koch P."/>
            <person name="Groth M."/>
            <person name="Platzer M."/>
        </authorList>
    </citation>
    <scope>NUCLEOTIDE SEQUENCE</scope>
    <source>
        <tissue evidence="1">Brain</tissue>
    </source>
</reference>
<organism evidence="1">
    <name type="scientific">Iconisemion striatum</name>
    <dbReference type="NCBI Taxonomy" id="60296"/>
    <lineage>
        <taxon>Eukaryota</taxon>
        <taxon>Metazoa</taxon>
        <taxon>Chordata</taxon>
        <taxon>Craniata</taxon>
        <taxon>Vertebrata</taxon>
        <taxon>Euteleostomi</taxon>
        <taxon>Actinopterygii</taxon>
        <taxon>Neopterygii</taxon>
        <taxon>Teleostei</taxon>
        <taxon>Neoteleostei</taxon>
        <taxon>Acanthomorphata</taxon>
        <taxon>Ovalentaria</taxon>
        <taxon>Atherinomorphae</taxon>
        <taxon>Cyprinodontiformes</taxon>
        <taxon>Nothobranchiidae</taxon>
        <taxon>Iconisemion</taxon>
    </lineage>
</organism>
<feature type="non-terminal residue" evidence="1">
    <location>
        <position position="35"/>
    </location>
</feature>
<accession>A0A1A7XZB4</accession>
<proteinExistence type="predicted"/>
<dbReference type="AlphaFoldDB" id="A0A1A7XZB4"/>
<protein>
    <submittedName>
        <fullName evidence="1">Leucine rich repeat containing 56</fullName>
    </submittedName>
</protein>
<name>A0A1A7XZB4_9TELE</name>
<dbReference type="EMBL" id="HADX01000873">
    <property type="protein sequence ID" value="SBP23105.1"/>
    <property type="molecule type" value="Transcribed_RNA"/>
</dbReference>
<sequence length="35" mass="3831">CWAFFKHFGIGPISKTGSILTTDIFYHLVAICVSG</sequence>